<sequence>MRTEPFSVTDPDALQALRALAPFAPGVVPGGDEAWAAEPAEAWGADWSRRLEAGLSPLLRRAEGAPAGAPRDLAFGREHAHGNCAVERMKSTPRFRESWWAGRRAVVLARAVSGWTYDAGRPEHWVVHAPHGQPLCLAALWQERPGAELDSELDVQFDVEGRGPLEFAWLTQPAGAHPVFARWGAPDGPRRMPALLAPEHLALWLDGSLQDAERALARSAGQPLVAHPQAPATRPRREPRSWAAVPDMFAYEWHVTACEAHPPRRSRPARTPTGPGADGPAPISGSLF</sequence>
<dbReference type="InterPro" id="IPR036590">
    <property type="entry name" value="SRAP-like"/>
</dbReference>
<comment type="caution">
    <text evidence="2">The sequence shown here is derived from an EMBL/GenBank/DDBJ whole genome shotgun (WGS) entry which is preliminary data.</text>
</comment>
<feature type="compositionally biased region" description="Low complexity" evidence="1">
    <location>
        <begin position="269"/>
        <end position="282"/>
    </location>
</feature>
<dbReference type="Gene3D" id="3.90.1680.10">
    <property type="entry name" value="SOS response associated peptidase-like"/>
    <property type="match status" value="1"/>
</dbReference>
<keyword evidence="3" id="KW-1185">Reference proteome</keyword>
<evidence type="ECO:0000313" key="3">
    <source>
        <dbReference type="Proteomes" id="UP001606303"/>
    </source>
</evidence>
<dbReference type="Pfam" id="PF02586">
    <property type="entry name" value="SRAP"/>
    <property type="match status" value="1"/>
</dbReference>
<evidence type="ECO:0000313" key="2">
    <source>
        <dbReference type="EMBL" id="MFG6467327.1"/>
    </source>
</evidence>
<feature type="region of interest" description="Disordered" evidence="1">
    <location>
        <begin position="261"/>
        <end position="288"/>
    </location>
</feature>
<organism evidence="2 3">
    <name type="scientific">Pelomonas baiyunensis</name>
    <dbReference type="NCBI Taxonomy" id="3299026"/>
    <lineage>
        <taxon>Bacteria</taxon>
        <taxon>Pseudomonadati</taxon>
        <taxon>Pseudomonadota</taxon>
        <taxon>Betaproteobacteria</taxon>
        <taxon>Burkholderiales</taxon>
        <taxon>Sphaerotilaceae</taxon>
        <taxon>Roseateles</taxon>
    </lineage>
</organism>
<dbReference type="Proteomes" id="UP001606303">
    <property type="component" value="Unassembled WGS sequence"/>
</dbReference>
<feature type="region of interest" description="Disordered" evidence="1">
    <location>
        <begin position="220"/>
        <end position="240"/>
    </location>
</feature>
<name>A0ABW7GZR6_9BURK</name>
<evidence type="ECO:0000256" key="1">
    <source>
        <dbReference type="SAM" id="MobiDB-lite"/>
    </source>
</evidence>
<dbReference type="EMBL" id="JBIGIB010000003">
    <property type="protein sequence ID" value="MFG6467327.1"/>
    <property type="molecule type" value="Genomic_DNA"/>
</dbReference>
<accession>A0ABW7GZR6</accession>
<reference evidence="2 3" key="1">
    <citation type="submission" date="2024-08" db="EMBL/GenBank/DDBJ databases">
        <authorList>
            <person name="Lu H."/>
        </authorList>
    </citation>
    <scope>NUCLEOTIDE SEQUENCE [LARGE SCALE GENOMIC DNA]</scope>
    <source>
        <strain evidence="2 3">BYS87W</strain>
    </source>
</reference>
<protein>
    <submittedName>
        <fullName evidence="2">SOS response-associated peptidase family protein</fullName>
    </submittedName>
</protein>
<dbReference type="SUPFAM" id="SSF143081">
    <property type="entry name" value="BB1717-like"/>
    <property type="match status" value="1"/>
</dbReference>
<proteinExistence type="predicted"/>
<dbReference type="InterPro" id="IPR003738">
    <property type="entry name" value="SRAP"/>
</dbReference>
<gene>
    <name evidence="2" type="ORF">ACG01O_11960</name>
</gene>